<comment type="similarity">
    <text evidence="1 5">Belongs to the universal ribosomal protein uL29 family.</text>
</comment>
<dbReference type="InterPro" id="IPR036049">
    <property type="entry name" value="Ribosomal_uL29_sf"/>
</dbReference>
<evidence type="ECO:0000256" key="2">
    <source>
        <dbReference type="ARBA" id="ARBA00022980"/>
    </source>
</evidence>
<evidence type="ECO:0000256" key="4">
    <source>
        <dbReference type="ARBA" id="ARBA00035204"/>
    </source>
</evidence>
<dbReference type="SUPFAM" id="SSF46561">
    <property type="entry name" value="Ribosomal protein L29 (L29p)"/>
    <property type="match status" value="1"/>
</dbReference>
<dbReference type="GO" id="GO:1990904">
    <property type="term" value="C:ribonucleoprotein complex"/>
    <property type="evidence" value="ECO:0007669"/>
    <property type="project" value="UniProtKB-KW"/>
</dbReference>
<dbReference type="Pfam" id="PF00831">
    <property type="entry name" value="Ribosomal_L29"/>
    <property type="match status" value="1"/>
</dbReference>
<dbReference type="GO" id="GO:0003735">
    <property type="term" value="F:structural constituent of ribosome"/>
    <property type="evidence" value="ECO:0007669"/>
    <property type="project" value="InterPro"/>
</dbReference>
<dbReference type="Proteomes" id="UP000095237">
    <property type="component" value="Unassembled WGS sequence"/>
</dbReference>
<evidence type="ECO:0000256" key="1">
    <source>
        <dbReference type="ARBA" id="ARBA00009254"/>
    </source>
</evidence>
<evidence type="ECO:0000313" key="6">
    <source>
        <dbReference type="EMBL" id="OEG70956.1"/>
    </source>
</evidence>
<dbReference type="HAMAP" id="MF_00374">
    <property type="entry name" value="Ribosomal_uL29"/>
    <property type="match status" value="1"/>
</dbReference>
<dbReference type="AlphaFoldDB" id="A0A1E5IKC1"/>
<keyword evidence="2 5" id="KW-0689">Ribosomal protein</keyword>
<evidence type="ECO:0000256" key="3">
    <source>
        <dbReference type="ARBA" id="ARBA00023274"/>
    </source>
</evidence>
<evidence type="ECO:0000313" key="7">
    <source>
        <dbReference type="Proteomes" id="UP000095237"/>
    </source>
</evidence>
<dbReference type="CDD" id="cd00427">
    <property type="entry name" value="Ribosomal_L29_HIP"/>
    <property type="match status" value="1"/>
</dbReference>
<sequence length="71" mass="8527">MKSKNWNEMKNMLDVELSAKLSELQDKIFRLRFRHSMAPVKNPLEIREIRKDIARTKTLIAQRKKTKKESE</sequence>
<dbReference type="EMBL" id="LNVX01000268">
    <property type="protein sequence ID" value="OEG70956.1"/>
    <property type="molecule type" value="Genomic_DNA"/>
</dbReference>
<dbReference type="InterPro" id="IPR001854">
    <property type="entry name" value="Ribosomal_uL29"/>
</dbReference>
<accession>A0A1E5IKC1</accession>
<reference evidence="6 7" key="1">
    <citation type="submission" date="2015-11" db="EMBL/GenBank/DDBJ databases">
        <title>Evidence for parallel genomic evolution in an endosymbiosis of termite gut flagellates.</title>
        <authorList>
            <person name="Zheng H."/>
        </authorList>
    </citation>
    <scope>NUCLEOTIDE SEQUENCE [LARGE SCALE GENOMIC DNA]</scope>
    <source>
        <strain evidence="6 7">CET450</strain>
    </source>
</reference>
<proteinExistence type="inferred from homology"/>
<gene>
    <name evidence="5" type="primary">rpmC</name>
    <name evidence="6" type="ORF">ATZ36_03655</name>
</gene>
<keyword evidence="3 5" id="KW-0687">Ribonucleoprotein</keyword>
<keyword evidence="7" id="KW-1185">Reference proteome</keyword>
<evidence type="ECO:0000256" key="5">
    <source>
        <dbReference type="HAMAP-Rule" id="MF_00374"/>
    </source>
</evidence>
<protein>
    <recommendedName>
        <fullName evidence="4 5">Large ribosomal subunit protein uL29</fullName>
    </recommendedName>
</protein>
<dbReference type="NCBIfam" id="TIGR00012">
    <property type="entry name" value="L29"/>
    <property type="match status" value="1"/>
</dbReference>
<name>A0A1E5IKC1_ENDTX</name>
<dbReference type="GO" id="GO:0005840">
    <property type="term" value="C:ribosome"/>
    <property type="evidence" value="ECO:0007669"/>
    <property type="project" value="UniProtKB-KW"/>
</dbReference>
<dbReference type="Gene3D" id="1.10.287.310">
    <property type="match status" value="1"/>
</dbReference>
<comment type="caution">
    <text evidence="6">The sequence shown here is derived from an EMBL/GenBank/DDBJ whole genome shotgun (WGS) entry which is preliminary data.</text>
</comment>
<dbReference type="GO" id="GO:0006412">
    <property type="term" value="P:translation"/>
    <property type="evidence" value="ECO:0007669"/>
    <property type="project" value="UniProtKB-UniRule"/>
</dbReference>
<organism evidence="6 7">
    <name type="scientific">Endomicrobium trichonymphae</name>
    <dbReference type="NCBI Taxonomy" id="1408204"/>
    <lineage>
        <taxon>Bacteria</taxon>
        <taxon>Pseudomonadati</taxon>
        <taxon>Elusimicrobiota</taxon>
        <taxon>Endomicrobiia</taxon>
        <taxon>Endomicrobiales</taxon>
        <taxon>Endomicrobiaceae</taxon>
        <taxon>Candidatus Endomicrobiellum</taxon>
    </lineage>
</organism>